<dbReference type="RefSeq" id="WP_131899334.1">
    <property type="nucleotide sequence ID" value="NZ_SMKU01000208.1"/>
</dbReference>
<accession>A0A4R5AV46</accession>
<protein>
    <submittedName>
        <fullName evidence="1">Uncharacterized protein</fullName>
    </submittedName>
</protein>
<evidence type="ECO:0000313" key="1">
    <source>
        <dbReference type="EMBL" id="TDD76643.1"/>
    </source>
</evidence>
<proteinExistence type="predicted"/>
<dbReference type="AlphaFoldDB" id="A0A4R5AV46"/>
<dbReference type="OrthoDB" id="3477306at2"/>
<reference evidence="1 2" key="1">
    <citation type="submission" date="2019-03" db="EMBL/GenBank/DDBJ databases">
        <title>Draft genome sequences of novel Actinobacteria.</title>
        <authorList>
            <person name="Sahin N."/>
            <person name="Ay H."/>
            <person name="Saygin H."/>
        </authorList>
    </citation>
    <scope>NUCLEOTIDE SEQUENCE [LARGE SCALE GENOMIC DNA]</scope>
    <source>
        <strain evidence="1 2">H3C3</strain>
    </source>
</reference>
<keyword evidence="2" id="KW-1185">Reference proteome</keyword>
<dbReference type="Proteomes" id="UP000294513">
    <property type="component" value="Unassembled WGS sequence"/>
</dbReference>
<gene>
    <name evidence="1" type="ORF">E1298_30425</name>
</gene>
<evidence type="ECO:0000313" key="2">
    <source>
        <dbReference type="Proteomes" id="UP000294513"/>
    </source>
</evidence>
<dbReference type="EMBL" id="SMKU01000208">
    <property type="protein sequence ID" value="TDD76643.1"/>
    <property type="molecule type" value="Genomic_DNA"/>
</dbReference>
<organism evidence="1 2">
    <name type="scientific">Actinomadura rubrisoli</name>
    <dbReference type="NCBI Taxonomy" id="2530368"/>
    <lineage>
        <taxon>Bacteria</taxon>
        <taxon>Bacillati</taxon>
        <taxon>Actinomycetota</taxon>
        <taxon>Actinomycetes</taxon>
        <taxon>Streptosporangiales</taxon>
        <taxon>Thermomonosporaceae</taxon>
        <taxon>Actinomadura</taxon>
    </lineage>
</organism>
<sequence>MSRSVAALFHVLASVHSERLEALKAVQAYFTVLRAKDMACALAEAGGYPVLAVSRVDGIGGTLTLGCTYDRKHGQWWITTPGANGQTGWLALAEDPRGAAELAIMEMRRRRA</sequence>
<name>A0A4R5AV46_9ACTN</name>
<comment type="caution">
    <text evidence="1">The sequence shown here is derived from an EMBL/GenBank/DDBJ whole genome shotgun (WGS) entry which is preliminary data.</text>
</comment>